<sequence length="158" mass="17227">MGNFTSKNNSGFDLTLTFPDSQVFDLKDKTELDSIEPGEYLVNNKVPIYSFTLYQGITVADLTSIDLDGSVTFKNSTESDLTLVLPTGLATFFPKEPSPRPFLTSSTIEVLSPSRRISFSRNPKGSEDGNQANHEQGGKPYTTSDSTTLDLFPRACAG</sequence>
<dbReference type="EMBL" id="JAGFNK010000675">
    <property type="protein sequence ID" value="KAI9444407.1"/>
    <property type="molecule type" value="Genomic_DNA"/>
</dbReference>
<proteinExistence type="predicted"/>
<protein>
    <submittedName>
        <fullName evidence="1">Uncharacterized protein</fullName>
    </submittedName>
</protein>
<reference evidence="1" key="1">
    <citation type="submission" date="2021-03" db="EMBL/GenBank/DDBJ databases">
        <title>Evolutionary priming and transition to the ectomycorrhizal habit in an iconic lineage of mushroom-forming fungi: is preadaptation a requirement?</title>
        <authorList>
            <consortium name="DOE Joint Genome Institute"/>
            <person name="Looney B.P."/>
            <person name="Miyauchi S."/>
            <person name="Morin E."/>
            <person name="Drula E."/>
            <person name="Courty P.E."/>
            <person name="Chicoki N."/>
            <person name="Fauchery L."/>
            <person name="Kohler A."/>
            <person name="Kuo A."/>
            <person name="LaButti K."/>
            <person name="Pangilinan J."/>
            <person name="Lipzen A."/>
            <person name="Riley R."/>
            <person name="Andreopoulos W."/>
            <person name="He G."/>
            <person name="Johnson J."/>
            <person name="Barry K.W."/>
            <person name="Grigoriev I.V."/>
            <person name="Nagy L."/>
            <person name="Hibbett D."/>
            <person name="Henrissat B."/>
            <person name="Matheny P.B."/>
            <person name="Labbe J."/>
            <person name="Martin A.F."/>
        </authorList>
    </citation>
    <scope>NUCLEOTIDE SEQUENCE</scope>
    <source>
        <strain evidence="1">BPL698</strain>
    </source>
</reference>
<organism evidence="1 2">
    <name type="scientific">Russula earlei</name>
    <dbReference type="NCBI Taxonomy" id="71964"/>
    <lineage>
        <taxon>Eukaryota</taxon>
        <taxon>Fungi</taxon>
        <taxon>Dikarya</taxon>
        <taxon>Basidiomycota</taxon>
        <taxon>Agaricomycotina</taxon>
        <taxon>Agaricomycetes</taxon>
        <taxon>Russulales</taxon>
        <taxon>Russulaceae</taxon>
        <taxon>Russula</taxon>
    </lineage>
</organism>
<keyword evidence="2" id="KW-1185">Reference proteome</keyword>
<accession>A0ACC0TTN8</accession>
<evidence type="ECO:0000313" key="1">
    <source>
        <dbReference type="EMBL" id="KAI9444407.1"/>
    </source>
</evidence>
<name>A0ACC0TTN8_9AGAM</name>
<evidence type="ECO:0000313" key="2">
    <source>
        <dbReference type="Proteomes" id="UP001207468"/>
    </source>
</evidence>
<comment type="caution">
    <text evidence="1">The sequence shown here is derived from an EMBL/GenBank/DDBJ whole genome shotgun (WGS) entry which is preliminary data.</text>
</comment>
<dbReference type="Proteomes" id="UP001207468">
    <property type="component" value="Unassembled WGS sequence"/>
</dbReference>
<gene>
    <name evidence="1" type="ORF">F5148DRAFT_776100</name>
</gene>